<dbReference type="EMBL" id="JAOQJE010000001">
    <property type="protein sequence ID" value="MCU6787586.1"/>
    <property type="molecule type" value="Genomic_DNA"/>
</dbReference>
<dbReference type="Proteomes" id="UP001652397">
    <property type="component" value="Unassembled WGS sequence"/>
</dbReference>
<sequence>MKGVNRYGQADKIRRYDDILKRPHHRSLKHPSMPMLDRAAQFAPFAALTGHGDTLKETARLTDRKIDLDENEKAVIDRRLRLLRERSGQYPHIAVTYFIPDRKKEGGAYATVSGTIKRFNEHERKILLMDGTVIAIDDLLAIESPLFRGVDI</sequence>
<name>A0ABT2U0N2_9FIRM</name>
<evidence type="ECO:0000313" key="2">
    <source>
        <dbReference type="Proteomes" id="UP001652397"/>
    </source>
</evidence>
<reference evidence="1 2" key="1">
    <citation type="journal article" date="2021" name="ISME Commun">
        <title>Automated analysis of genomic sequences facilitates high-throughput and comprehensive description of bacteria.</title>
        <authorList>
            <person name="Hitch T.C.A."/>
        </authorList>
    </citation>
    <scope>NUCLEOTIDE SEQUENCE [LARGE SCALE GENOMIC DNA]</scope>
    <source>
        <strain evidence="1 2">Sanger_34</strain>
    </source>
</reference>
<proteinExistence type="predicted"/>
<protein>
    <recommendedName>
        <fullName evidence="3">YolD-like family protein</fullName>
    </recommendedName>
</protein>
<keyword evidence="2" id="KW-1185">Reference proteome</keyword>
<organism evidence="1 2">
    <name type="scientific">Agathobaculum ammoniilyticum</name>
    <dbReference type="NCBI Taxonomy" id="2981778"/>
    <lineage>
        <taxon>Bacteria</taxon>
        <taxon>Bacillati</taxon>
        <taxon>Bacillota</taxon>
        <taxon>Clostridia</taxon>
        <taxon>Eubacteriales</taxon>
        <taxon>Butyricicoccaceae</taxon>
        <taxon>Agathobaculum</taxon>
    </lineage>
</organism>
<evidence type="ECO:0000313" key="1">
    <source>
        <dbReference type="EMBL" id="MCU6787586.1"/>
    </source>
</evidence>
<comment type="caution">
    <text evidence="1">The sequence shown here is derived from an EMBL/GenBank/DDBJ whole genome shotgun (WGS) entry which is preliminary data.</text>
</comment>
<gene>
    <name evidence="1" type="ORF">OCV66_00520</name>
</gene>
<dbReference type="RefSeq" id="WP_262563555.1">
    <property type="nucleotide sequence ID" value="NZ_JAOQJE010000001.1"/>
</dbReference>
<evidence type="ECO:0008006" key="3">
    <source>
        <dbReference type="Google" id="ProtNLM"/>
    </source>
</evidence>
<accession>A0ABT2U0N2</accession>